<dbReference type="PANTHER" id="PTHR12764">
    <property type="entry name" value="WD REPEAT DOMAIN-RELATED"/>
    <property type="match status" value="1"/>
</dbReference>
<dbReference type="Proteomes" id="UP001057375">
    <property type="component" value="Unassembled WGS sequence"/>
</dbReference>
<comment type="subcellular location">
    <subcellularLocation>
        <location evidence="1">Cell projection</location>
        <location evidence="1">Cilium</location>
    </subcellularLocation>
</comment>
<name>A0ABQ5KQ91_9EUKA</name>
<organism evidence="9 10">
    <name type="scientific">Aduncisulcus paluster</name>
    <dbReference type="NCBI Taxonomy" id="2918883"/>
    <lineage>
        <taxon>Eukaryota</taxon>
        <taxon>Metamonada</taxon>
        <taxon>Carpediemonas-like organisms</taxon>
        <taxon>Aduncisulcus</taxon>
    </lineage>
</organism>
<evidence type="ECO:0000256" key="4">
    <source>
        <dbReference type="ARBA" id="ARBA00022737"/>
    </source>
</evidence>
<dbReference type="InterPro" id="IPR039857">
    <property type="entry name" value="Ift122/121"/>
</dbReference>
<accession>A0ABQ5KQ91</accession>
<evidence type="ECO:0000256" key="6">
    <source>
        <dbReference type="ARBA" id="ARBA00023273"/>
    </source>
</evidence>
<gene>
    <name evidence="9" type="ORF">ADUPG1_007968</name>
</gene>
<keyword evidence="5" id="KW-0969">Cilium</keyword>
<dbReference type="Pfam" id="PF23381">
    <property type="entry name" value="Beta-prop_IFT122_1st"/>
    <property type="match status" value="1"/>
</dbReference>
<evidence type="ECO:0000256" key="2">
    <source>
        <dbReference type="ARBA" id="ARBA00019442"/>
    </source>
</evidence>
<dbReference type="InterPro" id="IPR056153">
    <property type="entry name" value="Beta-prop_IFT122_1st"/>
</dbReference>
<keyword evidence="10" id="KW-1185">Reference proteome</keyword>
<sequence length="1303" mass="143171">MISNSHFHISLKSATADVPVYASSLSTSSSKLYVGIKKKIVILNSKNGSIISKIPTIHPTINSISLRPVSTSSASIQEDDRYYATCGTDNNVILWKSEGPVTKYRHSSPISIVKFSPDGTRLVSGAKVDIGILDMHHMDEVVKKKVPSKVLCIEWSFDGEFFAVGHESGIVSIRDIEGLEKTKIQRPGPVFALLFVKTDGLVRLIVAGWDGYLCIYALDGTLISQTPICVPGLLPLVLKHDKYHGTLMIAGTKGNTIAMHTLDGKALCSSVLKGIEEGAWIWTMQVKVIEEGVRVFTTTDRSSISSHTLLSPLLSSTFKNNTIVRCGLSELYLLSNGLGGSCDVGSLIKHVNVCDRHVTVLTNENISLYEIVPNSSGKIDFRELAKSALKEYFQDPSACSHVGVCDDSVFVAAGNNLHLFTLSLHMSPSVWRFMSPIVGIRAIHGSSSNMCVYCATKSGEIFSCSDSLPSLFVKHPHSPTHMHSSVYNTHLSVCDGTHSCSVYSFENGEKEFSLSHVERAFFHNIIDDILITQCGYDVSVCVGGVTVLKQILKGTLIGVDGNKLIYIKSNNSKPLFSSLSFSTVVDHYIGLNKLKQAYKCACVGVSSVTWQILGKACLFSRAHISFATSIYVRMRDIHMIELTEIIKQIYSTKRSNTNELVAAEIFAYNGDYYKSALSFIKGGELVRASELLFFLEEEEEEDIVKKLKEVMSSQSLSTQSSTSSLTEGSATTVTSSATLLNLLQNHAAFLLSVGASVRASKVHINIGNIRTAMGILVDNGLYDNVFELADSLDPHSERQNIKEALNLLVQGRHVEQACKLCIKIGDIMRLVKLRVRERDWEEALKIATAEEKEGDKNITKYVYLSYGSFLAIQDEYEAAKVWFDRAGECQRSHDVLKQLCRTVVEEGRFEQAAKHFNSMALLSLKQSQMSLDQLFPGAGAKHFARSSLLSAFDLSVLGCYSEKQRKEAAILRVKSDLYSAYNHIHTPSHLNILECCLFIIRLCSSTMSPISLPESMSLFEVLFGVCTAGIERGVKGIAKQALKKLRHVSVPEKYRGTIELMLCSLTLSSSSDEDICLCPVCNSKLAFYIDGRRASSSGYLGLTSGRSGEVPDPSSFVNSSFPFSHDQCSVCGHNIVRSAVSFSPLPLCEIQPPRSLLMNKEKLLHMLQAAPAIAITGPSASSEFGTGASDRLRREKTFAASDDDQFQGVHEDVVTLIERSMERRDSVVAVSEENVLQMRPCDVFAYSTVKDGEITLSFFHKTDTSVPITQCMECGRLFTQEEYDSVVACTGVCPVCKSENVEV</sequence>
<dbReference type="EMBL" id="BQXS01010844">
    <property type="protein sequence ID" value="GKT34654.1"/>
    <property type="molecule type" value="Genomic_DNA"/>
</dbReference>
<dbReference type="InterPro" id="IPR036322">
    <property type="entry name" value="WD40_repeat_dom_sf"/>
</dbReference>
<dbReference type="PANTHER" id="PTHR12764:SF4">
    <property type="entry name" value="INTRAFLAGELLAR TRANSPORT PROTEIN 122 HOMOLOG"/>
    <property type="match status" value="1"/>
</dbReference>
<evidence type="ECO:0000256" key="5">
    <source>
        <dbReference type="ARBA" id="ARBA00023069"/>
    </source>
</evidence>
<evidence type="ECO:0000259" key="8">
    <source>
        <dbReference type="Pfam" id="PF23381"/>
    </source>
</evidence>
<evidence type="ECO:0000313" key="9">
    <source>
        <dbReference type="EMBL" id="GKT34654.1"/>
    </source>
</evidence>
<reference evidence="9" key="1">
    <citation type="submission" date="2022-03" db="EMBL/GenBank/DDBJ databases">
        <title>Draft genome sequence of Aduncisulcus paluster, a free-living microaerophilic Fornicata.</title>
        <authorList>
            <person name="Yuyama I."/>
            <person name="Kume K."/>
            <person name="Tamura T."/>
            <person name="Inagaki Y."/>
            <person name="Hashimoto T."/>
        </authorList>
    </citation>
    <scope>NUCLEOTIDE SEQUENCE</scope>
    <source>
        <strain evidence="9">NY0171</strain>
    </source>
</reference>
<protein>
    <recommendedName>
        <fullName evidence="2">Intraflagellar transport protein 122 homolog</fullName>
    </recommendedName>
</protein>
<proteinExistence type="predicted"/>
<dbReference type="SMART" id="SM00320">
    <property type="entry name" value="WD40"/>
    <property type="match status" value="4"/>
</dbReference>
<dbReference type="Pfam" id="PF23377">
    <property type="entry name" value="Beta-prop_IFT122_2nd"/>
    <property type="match status" value="1"/>
</dbReference>
<dbReference type="Gene3D" id="2.130.10.10">
    <property type="entry name" value="YVTN repeat-like/Quinoprotein amine dehydrogenase"/>
    <property type="match status" value="2"/>
</dbReference>
<evidence type="ECO:0000313" key="10">
    <source>
        <dbReference type="Proteomes" id="UP001057375"/>
    </source>
</evidence>
<feature type="domain" description="IFT122 first beta-propeller" evidence="8">
    <location>
        <begin position="77"/>
        <end position="191"/>
    </location>
</feature>
<keyword evidence="3" id="KW-0853">WD repeat</keyword>
<keyword evidence="6" id="KW-0966">Cell projection</keyword>
<evidence type="ECO:0000256" key="3">
    <source>
        <dbReference type="ARBA" id="ARBA00022574"/>
    </source>
</evidence>
<dbReference type="InterPro" id="IPR001680">
    <property type="entry name" value="WD40_rpt"/>
</dbReference>
<keyword evidence="4" id="KW-0677">Repeat</keyword>
<dbReference type="InterPro" id="IPR015943">
    <property type="entry name" value="WD40/YVTN_repeat-like_dom_sf"/>
</dbReference>
<dbReference type="SUPFAM" id="SSF50978">
    <property type="entry name" value="WD40 repeat-like"/>
    <property type="match status" value="2"/>
</dbReference>
<evidence type="ECO:0000259" key="7">
    <source>
        <dbReference type="Pfam" id="PF23377"/>
    </source>
</evidence>
<comment type="caution">
    <text evidence="9">The sequence shown here is derived from an EMBL/GenBank/DDBJ whole genome shotgun (WGS) entry which is preliminary data.</text>
</comment>
<feature type="domain" description="IFT122 second beta-propeller" evidence="7">
    <location>
        <begin position="346"/>
        <end position="570"/>
    </location>
</feature>
<evidence type="ECO:0000256" key="1">
    <source>
        <dbReference type="ARBA" id="ARBA00004138"/>
    </source>
</evidence>
<dbReference type="InterPro" id="IPR056152">
    <property type="entry name" value="Beta-prop_IFT122_2nd"/>
</dbReference>